<dbReference type="OrthoDB" id="10055769at2759"/>
<accession>A0A165QMI7</accession>
<dbReference type="STRING" id="1314782.A0A165QMI7"/>
<keyword evidence="1" id="KW-0696">RNA-directed RNA polymerase</keyword>
<evidence type="ECO:0000313" key="5">
    <source>
        <dbReference type="Proteomes" id="UP000076761"/>
    </source>
</evidence>
<feature type="domain" description="RDRP core" evidence="3">
    <location>
        <begin position="133"/>
        <end position="783"/>
    </location>
</feature>
<protein>
    <recommendedName>
        <fullName evidence="1">RNA-dependent RNA polymerase</fullName>
        <ecNumber evidence="1">2.7.7.48</ecNumber>
    </recommendedName>
</protein>
<sequence length="994" mass="111752">MALEQVIIVHSSEHQRELEQLSWGVQYELARGITCGQWTWDKLTTAKLRQLVGPNVETAHKVVPVMRGRSVPERKPSASAIWREMDREQSAIMENVGRGLGLMGDYDDRPNWYGGKIQQVARLRKAEKDGDLPYVIFLDKVEMRRSNRAARFLGSRRLLALHVPDKLLSAEGDEIRAFLQRKFIILGRTFIPLHAKDEKLYMVETSEDYEREPNPQQGDDNRLSFDELLRLFNPLALNAKQPISKWDTRLALSFSTSVPVLNFDPQHIRFIDDEFATGVDKASATTEQTMTDGCGFVNAAALLGIQRQMGYNNSPTAIQGRIAGSKGLWILHPDPEHRKPNDPPRIWIRASQKKISLTEKMVSFPDTKLPQPDLSTVHRMHLIFDLVCPNRFLRPARLSMQTVLNMHHNGVPTELLVNLMVEGLREDVAKLTDLDQKTPMLLIDAIDKAGRVTGAKLQRLAGDMSRALGFSGREFRQDVDDEDPLEGFDDDEADSPDVDHAFDPCLPPVSLHELAVELLKAGFHPLKLNFLFVKIREIVGRKIDAVTRGFHIPIPFSADVFIVPDPLGILNEGEVYFRSSQGFGDTSVSRTLESPVLLNRNPTRVASDVQKVLAVDRPELTQYSDVLVASIKGKRSLASCLAGGDTVMVVWDPRFVKPFQNAQLSVPGPDFIEKNFNRDIERVPQFIDRTDRLSRSEAHSALLRVLLQGMADRKVGIYSRYHDIAVHQLGLTNPETERLAHMFTHLLDSDKTGLRAKDEVVTADKKRFNTAMPDCMKKEGESDHEEYGYKAKLPRKEELGPCILCTLMQAGKTERDQLLSEYEKKGRELRDHDKDVLAPWEDANQRAASNAAGADLLRSDIDIVKRHVEEARKAWPNAFKETSNQSKSPKKKMGKKTNVESESKSVEDRIKDVAKQYHEMPPGLSVITSEHEVARWKAGFALTLGSSFAFKVAFWNICGIKAEAKGRSTSTGVIASLSTIPSSVLRVLQPADDN</sequence>
<dbReference type="Proteomes" id="UP000076761">
    <property type="component" value="Unassembled WGS sequence"/>
</dbReference>
<dbReference type="GO" id="GO:0030422">
    <property type="term" value="P:siRNA processing"/>
    <property type="evidence" value="ECO:0007669"/>
    <property type="project" value="TreeGrafter"/>
</dbReference>
<organism evidence="4 5">
    <name type="scientific">Neolentinus lepideus HHB14362 ss-1</name>
    <dbReference type="NCBI Taxonomy" id="1314782"/>
    <lineage>
        <taxon>Eukaryota</taxon>
        <taxon>Fungi</taxon>
        <taxon>Dikarya</taxon>
        <taxon>Basidiomycota</taxon>
        <taxon>Agaricomycotina</taxon>
        <taxon>Agaricomycetes</taxon>
        <taxon>Gloeophyllales</taxon>
        <taxon>Gloeophyllaceae</taxon>
        <taxon>Neolentinus</taxon>
    </lineage>
</organism>
<evidence type="ECO:0000256" key="1">
    <source>
        <dbReference type="RuleBase" id="RU363098"/>
    </source>
</evidence>
<comment type="similarity">
    <text evidence="1">Belongs to the RdRP family.</text>
</comment>
<feature type="region of interest" description="Disordered" evidence="2">
    <location>
        <begin position="876"/>
        <end position="906"/>
    </location>
</feature>
<keyword evidence="1" id="KW-0548">Nucleotidyltransferase</keyword>
<feature type="compositionally biased region" description="Basic and acidic residues" evidence="2">
    <location>
        <begin position="897"/>
        <end position="906"/>
    </location>
</feature>
<dbReference type="PANTHER" id="PTHR23079:SF14">
    <property type="entry name" value="RNA-DEPENDENT RNA POLYMERASE"/>
    <property type="match status" value="1"/>
</dbReference>
<dbReference type="AlphaFoldDB" id="A0A165QMI7"/>
<dbReference type="InParanoid" id="A0A165QMI7"/>
<name>A0A165QMI7_9AGAM</name>
<dbReference type="GO" id="GO:0003723">
    <property type="term" value="F:RNA binding"/>
    <property type="evidence" value="ECO:0007669"/>
    <property type="project" value="UniProtKB-KW"/>
</dbReference>
<keyword evidence="1" id="KW-0694">RNA-binding</keyword>
<dbReference type="PANTHER" id="PTHR23079">
    <property type="entry name" value="RNA-DEPENDENT RNA POLYMERASE"/>
    <property type="match status" value="1"/>
</dbReference>
<dbReference type="EMBL" id="KV425593">
    <property type="protein sequence ID" value="KZT22626.1"/>
    <property type="molecule type" value="Genomic_DNA"/>
</dbReference>
<keyword evidence="1" id="KW-0808">Transferase</keyword>
<dbReference type="InterPro" id="IPR007855">
    <property type="entry name" value="RDRP"/>
</dbReference>
<comment type="catalytic activity">
    <reaction evidence="1">
        <text>RNA(n) + a ribonucleoside 5'-triphosphate = RNA(n+1) + diphosphate</text>
        <dbReference type="Rhea" id="RHEA:21248"/>
        <dbReference type="Rhea" id="RHEA-COMP:14527"/>
        <dbReference type="Rhea" id="RHEA-COMP:17342"/>
        <dbReference type="ChEBI" id="CHEBI:33019"/>
        <dbReference type="ChEBI" id="CHEBI:61557"/>
        <dbReference type="ChEBI" id="CHEBI:140395"/>
        <dbReference type="EC" id="2.7.7.48"/>
    </reaction>
</comment>
<gene>
    <name evidence="4" type="ORF">NEOLEDRAFT_1071042</name>
</gene>
<dbReference type="GO" id="GO:0031380">
    <property type="term" value="C:nuclear RNA-directed RNA polymerase complex"/>
    <property type="evidence" value="ECO:0007669"/>
    <property type="project" value="TreeGrafter"/>
</dbReference>
<evidence type="ECO:0000256" key="2">
    <source>
        <dbReference type="SAM" id="MobiDB-lite"/>
    </source>
</evidence>
<reference evidence="4 5" key="1">
    <citation type="journal article" date="2016" name="Mol. Biol. Evol.">
        <title>Comparative Genomics of Early-Diverging Mushroom-Forming Fungi Provides Insights into the Origins of Lignocellulose Decay Capabilities.</title>
        <authorList>
            <person name="Nagy L.G."/>
            <person name="Riley R."/>
            <person name="Tritt A."/>
            <person name="Adam C."/>
            <person name="Daum C."/>
            <person name="Floudas D."/>
            <person name="Sun H."/>
            <person name="Yadav J.S."/>
            <person name="Pangilinan J."/>
            <person name="Larsson K.H."/>
            <person name="Matsuura K."/>
            <person name="Barry K."/>
            <person name="Labutti K."/>
            <person name="Kuo R."/>
            <person name="Ohm R.A."/>
            <person name="Bhattacharya S.S."/>
            <person name="Shirouzu T."/>
            <person name="Yoshinaga Y."/>
            <person name="Martin F.M."/>
            <person name="Grigoriev I.V."/>
            <person name="Hibbett D.S."/>
        </authorList>
    </citation>
    <scope>NUCLEOTIDE SEQUENCE [LARGE SCALE GENOMIC DNA]</scope>
    <source>
        <strain evidence="4 5">HHB14362 ss-1</strain>
    </source>
</reference>
<evidence type="ECO:0000259" key="3">
    <source>
        <dbReference type="Pfam" id="PF05183"/>
    </source>
</evidence>
<dbReference type="Pfam" id="PF05183">
    <property type="entry name" value="RdRP"/>
    <property type="match status" value="1"/>
</dbReference>
<dbReference type="InterPro" id="IPR057596">
    <property type="entry name" value="RDRP_core"/>
</dbReference>
<proteinExistence type="inferred from homology"/>
<evidence type="ECO:0000313" key="4">
    <source>
        <dbReference type="EMBL" id="KZT22626.1"/>
    </source>
</evidence>
<keyword evidence="5" id="KW-1185">Reference proteome</keyword>
<dbReference type="EC" id="2.7.7.48" evidence="1"/>
<dbReference type="GO" id="GO:0003968">
    <property type="term" value="F:RNA-directed RNA polymerase activity"/>
    <property type="evidence" value="ECO:0007669"/>
    <property type="project" value="UniProtKB-KW"/>
</dbReference>